<gene>
    <name evidence="3" type="ORF">NQ318_018750</name>
</gene>
<dbReference type="EMBL" id="JAPWTK010000001">
    <property type="protein sequence ID" value="KAJ8963283.1"/>
    <property type="molecule type" value="Genomic_DNA"/>
</dbReference>
<dbReference type="InterPro" id="IPR018713">
    <property type="entry name" value="MPAB/Lcp_cat_dom"/>
</dbReference>
<dbReference type="AlphaFoldDB" id="A0AAV8ZGE9"/>
<evidence type="ECO:0000313" key="3">
    <source>
        <dbReference type="EMBL" id="KAJ8963283.1"/>
    </source>
</evidence>
<feature type="domain" description="ER-bound oxygenase mpaB/mpaB'/Rubber oxygenase catalytic" evidence="2">
    <location>
        <begin position="88"/>
        <end position="227"/>
    </location>
</feature>
<protein>
    <recommendedName>
        <fullName evidence="2">ER-bound oxygenase mpaB/mpaB'/Rubber oxygenase catalytic domain-containing protein</fullName>
    </recommendedName>
</protein>
<sequence length="341" mass="39774">METKTDSSAQTFVDSLLTEGAKIKCDETSESFTTHKDLPPFYDEELFKKGQQFFYKHIFAFFVNKCLGLVAVLAVPSILRILMFTKMSNTCVTSYRRYMATIFHMMVWYDSDFKPGSRLWRSIEAVRDKHNSASRRGCTAGLVGITQKDMALTQFGFMGIALTRSKYIGIHEGTEEEWRAFLHVWRVVGYLMGIEDRFNLCSGTVEETRQICDLLIDQVFRPHVEQKDKDFLAMSSYMVNGLWSMSPMLKFESIMCYLHALLQTPNGALKPTYMPLNFSQYFSFRLGVAVAHSLRWSWWRIYHNYTKIVSLWLMKVFPFLGYYQFGYANSHVYILDDDRDK</sequence>
<organism evidence="3 4">
    <name type="scientific">Aromia moschata</name>
    <dbReference type="NCBI Taxonomy" id="1265417"/>
    <lineage>
        <taxon>Eukaryota</taxon>
        <taxon>Metazoa</taxon>
        <taxon>Ecdysozoa</taxon>
        <taxon>Arthropoda</taxon>
        <taxon>Hexapoda</taxon>
        <taxon>Insecta</taxon>
        <taxon>Pterygota</taxon>
        <taxon>Neoptera</taxon>
        <taxon>Endopterygota</taxon>
        <taxon>Coleoptera</taxon>
        <taxon>Polyphaga</taxon>
        <taxon>Cucujiformia</taxon>
        <taxon>Chrysomeloidea</taxon>
        <taxon>Cerambycidae</taxon>
        <taxon>Cerambycinae</taxon>
        <taxon>Callichromatini</taxon>
        <taxon>Aromia</taxon>
    </lineage>
</organism>
<comment type="caution">
    <text evidence="3">The sequence shown here is derived from an EMBL/GenBank/DDBJ whole genome shotgun (WGS) entry which is preliminary data.</text>
</comment>
<evidence type="ECO:0000259" key="2">
    <source>
        <dbReference type="Pfam" id="PF09995"/>
    </source>
</evidence>
<dbReference type="PANTHER" id="PTHR37159:SF1">
    <property type="entry name" value="GH11867P"/>
    <property type="match status" value="1"/>
</dbReference>
<dbReference type="PANTHER" id="PTHR37159">
    <property type="entry name" value="GH11867P"/>
    <property type="match status" value="1"/>
</dbReference>
<keyword evidence="4" id="KW-1185">Reference proteome</keyword>
<accession>A0AAV8ZGE9</accession>
<reference evidence="3" key="1">
    <citation type="journal article" date="2023" name="Insect Mol. Biol.">
        <title>Genome sequencing provides insights into the evolution of gene families encoding plant cell wall-degrading enzymes in longhorned beetles.</title>
        <authorList>
            <person name="Shin N.R."/>
            <person name="Okamura Y."/>
            <person name="Kirsch R."/>
            <person name="Pauchet Y."/>
        </authorList>
    </citation>
    <scope>NUCLEOTIDE SEQUENCE</scope>
    <source>
        <strain evidence="3">AMC_N1</strain>
    </source>
</reference>
<keyword evidence="1" id="KW-1133">Transmembrane helix</keyword>
<evidence type="ECO:0000256" key="1">
    <source>
        <dbReference type="SAM" id="Phobius"/>
    </source>
</evidence>
<dbReference type="Proteomes" id="UP001162162">
    <property type="component" value="Unassembled WGS sequence"/>
</dbReference>
<dbReference type="Pfam" id="PF09995">
    <property type="entry name" value="MPAB_Lcp_cat"/>
    <property type="match status" value="1"/>
</dbReference>
<dbReference type="GO" id="GO:0016491">
    <property type="term" value="F:oxidoreductase activity"/>
    <property type="evidence" value="ECO:0007669"/>
    <property type="project" value="InterPro"/>
</dbReference>
<evidence type="ECO:0000313" key="4">
    <source>
        <dbReference type="Proteomes" id="UP001162162"/>
    </source>
</evidence>
<proteinExistence type="predicted"/>
<keyword evidence="1" id="KW-0812">Transmembrane</keyword>
<name>A0AAV8ZGE9_9CUCU</name>
<feature type="transmembrane region" description="Helical" evidence="1">
    <location>
        <begin position="58"/>
        <end position="79"/>
    </location>
</feature>
<keyword evidence="1" id="KW-0472">Membrane</keyword>